<proteinExistence type="predicted"/>
<protein>
    <submittedName>
        <fullName evidence="1">Uncharacterized protein</fullName>
    </submittedName>
</protein>
<organism evidence="1 2">
    <name type="scientific">Burkholderia territorii</name>
    <dbReference type="NCBI Taxonomy" id="1503055"/>
    <lineage>
        <taxon>Bacteria</taxon>
        <taxon>Pseudomonadati</taxon>
        <taxon>Pseudomonadota</taxon>
        <taxon>Betaproteobacteria</taxon>
        <taxon>Burkholderiales</taxon>
        <taxon>Burkholderiaceae</taxon>
        <taxon>Burkholderia</taxon>
        <taxon>Burkholderia cepacia complex</taxon>
    </lineage>
</organism>
<comment type="caution">
    <text evidence="1">The sequence shown here is derived from an EMBL/GenBank/DDBJ whole genome shotgun (WGS) entry which is preliminary data.</text>
</comment>
<evidence type="ECO:0000313" key="1">
    <source>
        <dbReference type="EMBL" id="KVV38792.1"/>
    </source>
</evidence>
<dbReference type="EMBL" id="LPEQ01000131">
    <property type="protein sequence ID" value="KVV38792.1"/>
    <property type="molecule type" value="Genomic_DNA"/>
</dbReference>
<keyword evidence="2" id="KW-1185">Reference proteome</keyword>
<gene>
    <name evidence="1" type="ORF">WT27_15895</name>
</gene>
<evidence type="ECO:0000313" key="2">
    <source>
        <dbReference type="Proteomes" id="UP000062317"/>
    </source>
</evidence>
<dbReference type="Proteomes" id="UP000062317">
    <property type="component" value="Unassembled WGS sequence"/>
</dbReference>
<name>A0A105V020_9BURK</name>
<reference evidence="1 2" key="1">
    <citation type="submission" date="2015-11" db="EMBL/GenBank/DDBJ databases">
        <title>Expanding the genomic diversity of Burkholderia species for the development of highly accurate diagnostics.</title>
        <authorList>
            <person name="Sahl J."/>
            <person name="Keim P."/>
            <person name="Wagner D."/>
        </authorList>
    </citation>
    <scope>NUCLEOTIDE SEQUENCE [LARGE SCALE GENOMIC DNA]</scope>
    <source>
        <strain evidence="1 2">MSMB1301WGS</strain>
    </source>
</reference>
<dbReference type="AlphaFoldDB" id="A0A105V020"/>
<accession>A0A105V020</accession>
<sequence length="103" mass="11543">MGAPARLDFICTGICRQSDRFILETAKKTMPTAVRTARSDSTNDATCSAVRRRQPNIRLPEFTSEIGQEVTYPVIRGCVNDDICLGHQLSEDRIFRNAIVARE</sequence>